<dbReference type="InterPro" id="IPR018170">
    <property type="entry name" value="Aldo/ket_reductase_CS"/>
</dbReference>
<proteinExistence type="inferred from homology"/>
<evidence type="ECO:0000256" key="6">
    <source>
        <dbReference type="PIRSR" id="PIRSR000097-3"/>
    </source>
</evidence>
<dbReference type="PANTHER" id="PTHR43827">
    <property type="entry name" value="2,5-DIKETO-D-GLUCONIC ACID REDUCTASE"/>
    <property type="match status" value="1"/>
</dbReference>
<evidence type="ECO:0000256" key="4">
    <source>
        <dbReference type="PIRSR" id="PIRSR000097-1"/>
    </source>
</evidence>
<dbReference type="PROSITE" id="PS00062">
    <property type="entry name" value="ALDOKETO_REDUCTASE_2"/>
    <property type="match status" value="1"/>
</dbReference>
<dbReference type="CDD" id="cd19136">
    <property type="entry name" value="AKR_DrGR-like"/>
    <property type="match status" value="1"/>
</dbReference>
<accession>A0A9Q0N556</accession>
<gene>
    <name evidence="8" type="primary">alrA</name>
    <name evidence="8" type="ORF">Bhyg_08057</name>
</gene>
<reference evidence="8" key="1">
    <citation type="submission" date="2022-07" db="EMBL/GenBank/DDBJ databases">
        <authorList>
            <person name="Trinca V."/>
            <person name="Uliana J.V.C."/>
            <person name="Torres T.T."/>
            <person name="Ward R.J."/>
            <person name="Monesi N."/>
        </authorList>
    </citation>
    <scope>NUCLEOTIDE SEQUENCE</scope>
    <source>
        <strain evidence="8">HSMRA1968</strain>
        <tissue evidence="8">Whole embryos</tissue>
    </source>
</reference>
<dbReference type="EMBL" id="WJQU01000002">
    <property type="protein sequence ID" value="KAJ6643101.1"/>
    <property type="molecule type" value="Genomic_DNA"/>
</dbReference>
<dbReference type="AlphaFoldDB" id="A0A9Q0N556"/>
<feature type="site" description="Lowers pKa of active site Tyr" evidence="6">
    <location>
        <position position="79"/>
    </location>
</feature>
<sequence>MNKVFKLNSGYDIPLLGFGTYRISNPDKIYEVVDVALDVGYRHFDSAVCYRNESYIGEALRTLLPKYKLRREDIFITSKIIPAANQGEAEVTEIVKRSLRNLQIDYIDLYLIHWPGVSGIDVSSSENERYRRATWRTLSKLHKSGLCRSIGVSNYTVSHLEDLIGNCDDVTPSVNQVEWHPRYHQPNLAKFCRQNNIFLQAYSSLGTSDNSSLRNDPTVVNISEKLGRTSAQVLLRWAYQQNIGILPKASSRSHIQENFDLNFEISDEDLQLLNNLNVVEKYAWDPTAVL</sequence>
<evidence type="ECO:0000313" key="9">
    <source>
        <dbReference type="Proteomes" id="UP001151699"/>
    </source>
</evidence>
<evidence type="ECO:0000256" key="5">
    <source>
        <dbReference type="PIRSR" id="PIRSR000097-2"/>
    </source>
</evidence>
<dbReference type="OrthoDB" id="416253at2759"/>
<dbReference type="Proteomes" id="UP001151699">
    <property type="component" value="Chromosome B"/>
</dbReference>
<name>A0A9Q0N556_9DIPT</name>
<feature type="binding site" evidence="5">
    <location>
        <position position="113"/>
    </location>
    <ligand>
        <name>substrate</name>
    </ligand>
</feature>
<keyword evidence="3" id="KW-0560">Oxidoreductase</keyword>
<dbReference type="FunFam" id="3.20.20.100:FF:000002">
    <property type="entry name" value="2,5-diketo-D-gluconic acid reductase A"/>
    <property type="match status" value="1"/>
</dbReference>
<dbReference type="SUPFAM" id="SSF51430">
    <property type="entry name" value="NAD(P)-linked oxidoreductase"/>
    <property type="match status" value="1"/>
</dbReference>
<protein>
    <submittedName>
        <fullName evidence="8">Aldose reductase A</fullName>
    </submittedName>
</protein>
<comment type="caution">
    <text evidence="8">The sequence shown here is derived from an EMBL/GenBank/DDBJ whole genome shotgun (WGS) entry which is preliminary data.</text>
</comment>
<dbReference type="InterPro" id="IPR023210">
    <property type="entry name" value="NADP_OxRdtase_dom"/>
</dbReference>
<dbReference type="PRINTS" id="PR00069">
    <property type="entry name" value="ALDKETRDTASE"/>
</dbReference>
<dbReference type="GO" id="GO:0016616">
    <property type="term" value="F:oxidoreductase activity, acting on the CH-OH group of donors, NAD or NADP as acceptor"/>
    <property type="evidence" value="ECO:0007669"/>
    <property type="project" value="UniProtKB-ARBA"/>
</dbReference>
<dbReference type="Pfam" id="PF00248">
    <property type="entry name" value="Aldo_ket_red"/>
    <property type="match status" value="1"/>
</dbReference>
<dbReference type="InterPro" id="IPR020471">
    <property type="entry name" value="AKR"/>
</dbReference>
<evidence type="ECO:0000256" key="2">
    <source>
        <dbReference type="ARBA" id="ARBA00022857"/>
    </source>
</evidence>
<dbReference type="PROSITE" id="PS00798">
    <property type="entry name" value="ALDOKETO_REDUCTASE_1"/>
    <property type="match status" value="1"/>
</dbReference>
<dbReference type="Gene3D" id="3.20.20.100">
    <property type="entry name" value="NADP-dependent oxidoreductase domain"/>
    <property type="match status" value="1"/>
</dbReference>
<keyword evidence="2" id="KW-0521">NADP</keyword>
<evidence type="ECO:0000256" key="1">
    <source>
        <dbReference type="ARBA" id="ARBA00007905"/>
    </source>
</evidence>
<dbReference type="InterPro" id="IPR036812">
    <property type="entry name" value="NAD(P)_OxRdtase_dom_sf"/>
</dbReference>
<evidence type="ECO:0000259" key="7">
    <source>
        <dbReference type="Pfam" id="PF00248"/>
    </source>
</evidence>
<dbReference type="PANTHER" id="PTHR43827:SF3">
    <property type="entry name" value="NADP-DEPENDENT OXIDOREDUCTASE DOMAIN-CONTAINING PROTEIN"/>
    <property type="match status" value="1"/>
</dbReference>
<feature type="domain" description="NADP-dependent oxidoreductase" evidence="7">
    <location>
        <begin position="16"/>
        <end position="276"/>
    </location>
</feature>
<evidence type="ECO:0000313" key="8">
    <source>
        <dbReference type="EMBL" id="KAJ6643101.1"/>
    </source>
</evidence>
<evidence type="ECO:0000256" key="3">
    <source>
        <dbReference type="ARBA" id="ARBA00023002"/>
    </source>
</evidence>
<comment type="similarity">
    <text evidence="1">Belongs to the aldo/keto reductase family.</text>
</comment>
<keyword evidence="9" id="KW-1185">Reference proteome</keyword>
<dbReference type="PIRSF" id="PIRSF000097">
    <property type="entry name" value="AKR"/>
    <property type="match status" value="1"/>
</dbReference>
<feature type="active site" description="Proton donor" evidence="4">
    <location>
        <position position="50"/>
    </location>
</feature>
<organism evidence="8 9">
    <name type="scientific">Pseudolycoriella hygida</name>
    <dbReference type="NCBI Taxonomy" id="35572"/>
    <lineage>
        <taxon>Eukaryota</taxon>
        <taxon>Metazoa</taxon>
        <taxon>Ecdysozoa</taxon>
        <taxon>Arthropoda</taxon>
        <taxon>Hexapoda</taxon>
        <taxon>Insecta</taxon>
        <taxon>Pterygota</taxon>
        <taxon>Neoptera</taxon>
        <taxon>Endopterygota</taxon>
        <taxon>Diptera</taxon>
        <taxon>Nematocera</taxon>
        <taxon>Sciaroidea</taxon>
        <taxon>Sciaridae</taxon>
        <taxon>Pseudolycoriella</taxon>
    </lineage>
</organism>